<feature type="domain" description="GH16" evidence="16">
    <location>
        <begin position="48"/>
        <end position="244"/>
    </location>
</feature>
<dbReference type="EMBL" id="MU857650">
    <property type="protein sequence ID" value="KAK4247632.1"/>
    <property type="molecule type" value="Genomic_DNA"/>
</dbReference>
<keyword evidence="7 17" id="KW-0378">Hydrolase</keyword>
<evidence type="ECO:0000256" key="2">
    <source>
        <dbReference type="ARBA" id="ARBA00004370"/>
    </source>
</evidence>
<feature type="chain" id="PRO_5043049605" description="chitinase" evidence="15">
    <location>
        <begin position="26"/>
        <end position="592"/>
    </location>
</feature>
<reference evidence="17" key="1">
    <citation type="journal article" date="2023" name="Mol. Phylogenet. Evol.">
        <title>Genome-scale phylogeny and comparative genomics of the fungal order Sordariales.</title>
        <authorList>
            <person name="Hensen N."/>
            <person name="Bonometti L."/>
            <person name="Westerberg I."/>
            <person name="Brannstrom I.O."/>
            <person name="Guillou S."/>
            <person name="Cros-Aarteil S."/>
            <person name="Calhoun S."/>
            <person name="Haridas S."/>
            <person name="Kuo A."/>
            <person name="Mondo S."/>
            <person name="Pangilinan J."/>
            <person name="Riley R."/>
            <person name="LaButti K."/>
            <person name="Andreopoulos B."/>
            <person name="Lipzen A."/>
            <person name="Chen C."/>
            <person name="Yan M."/>
            <person name="Daum C."/>
            <person name="Ng V."/>
            <person name="Clum A."/>
            <person name="Steindorff A."/>
            <person name="Ohm R.A."/>
            <person name="Martin F."/>
            <person name="Silar P."/>
            <person name="Natvig D.O."/>
            <person name="Lalanne C."/>
            <person name="Gautier V."/>
            <person name="Ament-Velasquez S.L."/>
            <person name="Kruys A."/>
            <person name="Hutchinson M.I."/>
            <person name="Powell A.J."/>
            <person name="Barry K."/>
            <person name="Miller A.N."/>
            <person name="Grigoriev I.V."/>
            <person name="Debuchy R."/>
            <person name="Gladieux P."/>
            <person name="Hiltunen Thoren M."/>
            <person name="Johannesson H."/>
        </authorList>
    </citation>
    <scope>NUCLEOTIDE SEQUENCE</scope>
    <source>
        <strain evidence="17">CBS 359.72</strain>
    </source>
</reference>
<organism evidence="17 18">
    <name type="scientific">Corynascus novoguineensis</name>
    <dbReference type="NCBI Taxonomy" id="1126955"/>
    <lineage>
        <taxon>Eukaryota</taxon>
        <taxon>Fungi</taxon>
        <taxon>Dikarya</taxon>
        <taxon>Ascomycota</taxon>
        <taxon>Pezizomycotina</taxon>
        <taxon>Sordariomycetes</taxon>
        <taxon>Sordariomycetidae</taxon>
        <taxon>Sordariales</taxon>
        <taxon>Chaetomiaceae</taxon>
        <taxon>Corynascus</taxon>
    </lineage>
</organism>
<proteinExistence type="inferred from homology"/>
<keyword evidence="9" id="KW-0325">Glycoprotein</keyword>
<name>A0AAN7CUS5_9PEZI</name>
<dbReference type="GO" id="GO:0016757">
    <property type="term" value="F:glycosyltransferase activity"/>
    <property type="evidence" value="ECO:0007669"/>
    <property type="project" value="UniProtKB-KW"/>
</dbReference>
<sequence>MWSSSVGASGVALLAWSALVGNAAAQVHTDCFPMNKTCPPDPAFGMDVNFNFNTTPNVDVWETQVGPVTWDAENGAGFKITKQGDSPTIRSKFYYFWGRTEVHMKAAKGTGVISSIMMLSDNLDEIDWEFFGGNTTTAQSNYFGKGFIPENPNAIYHQIPGSVSDDFHNYTTVWTKDFLDFYIDGDKVRTLLPKDANNSYYYPQTPMRLSIGIWAGGDPRMPEGTREWAGGTTDYTQGPFEMLVKSAHITDFSSGKEYVYTDKSGSWESIKVVEGNSTVKEVINAPPEKTLSEKWEELPEGSKIAIYASAAGFVGLLLFTGLFYCIRQRRRGAREAKAAEARAEAERLELERFRKAGIDPDSFVSEAHEYNAKEMRRDGFADEDSYSVHESPAANPMTPASPLDHKYDSAAAAALGVTAAGAAGAGAAAGMRSPVVPRLSDRAQSPRVGTPGPSPSRGQFGGGNGGGMYADRHGNHSPAPSPRHAPSSPRHAPSPGPGSMRSPSPQHYPHPPARSYTATPRVGSPGPQQIAHPQPKRSFTTDTYRGDLGQGQGGAGGYSGEQDPGYGNGNGNGHGQQGGRGNDNYWGGGYAK</sequence>
<dbReference type="EC" id="3.2.1.14" evidence="3"/>
<accession>A0AAN7CUS5</accession>
<keyword evidence="5" id="KW-0808">Transferase</keyword>
<keyword evidence="11" id="KW-0961">Cell wall biogenesis/degradation</keyword>
<feature type="region of interest" description="Disordered" evidence="13">
    <location>
        <begin position="437"/>
        <end position="592"/>
    </location>
</feature>
<evidence type="ECO:0000256" key="6">
    <source>
        <dbReference type="ARBA" id="ARBA00022729"/>
    </source>
</evidence>
<dbReference type="AlphaFoldDB" id="A0AAN7CUS5"/>
<dbReference type="SUPFAM" id="SSF49899">
    <property type="entry name" value="Concanavalin A-like lectins/glucanases"/>
    <property type="match status" value="1"/>
</dbReference>
<dbReference type="Proteomes" id="UP001303647">
    <property type="component" value="Unassembled WGS sequence"/>
</dbReference>
<evidence type="ECO:0000256" key="12">
    <source>
        <dbReference type="ARBA" id="ARBA00038074"/>
    </source>
</evidence>
<dbReference type="PROSITE" id="PS51762">
    <property type="entry name" value="GH16_2"/>
    <property type="match status" value="1"/>
</dbReference>
<dbReference type="GO" id="GO:0016020">
    <property type="term" value="C:membrane"/>
    <property type="evidence" value="ECO:0007669"/>
    <property type="project" value="UniProtKB-SubCell"/>
</dbReference>
<dbReference type="InterPro" id="IPR013320">
    <property type="entry name" value="ConA-like_dom_sf"/>
</dbReference>
<dbReference type="GO" id="GO:0008843">
    <property type="term" value="F:endochitinase activity"/>
    <property type="evidence" value="ECO:0007669"/>
    <property type="project" value="UniProtKB-EC"/>
</dbReference>
<evidence type="ECO:0000256" key="7">
    <source>
        <dbReference type="ARBA" id="ARBA00022801"/>
    </source>
</evidence>
<feature type="signal peptide" evidence="15">
    <location>
        <begin position="1"/>
        <end position="25"/>
    </location>
</feature>
<feature type="compositionally biased region" description="Low complexity" evidence="13">
    <location>
        <begin position="476"/>
        <end position="505"/>
    </location>
</feature>
<comment type="catalytic activity">
    <reaction evidence="1">
        <text>Random endo-hydrolysis of N-acetyl-beta-D-glucosaminide (1-&gt;4)-beta-linkages in chitin and chitodextrins.</text>
        <dbReference type="EC" id="3.2.1.14"/>
    </reaction>
</comment>
<evidence type="ECO:0000256" key="1">
    <source>
        <dbReference type="ARBA" id="ARBA00000822"/>
    </source>
</evidence>
<evidence type="ECO:0000313" key="18">
    <source>
        <dbReference type="Proteomes" id="UP001303647"/>
    </source>
</evidence>
<feature type="compositionally biased region" description="Gly residues" evidence="13">
    <location>
        <begin position="548"/>
        <end position="559"/>
    </location>
</feature>
<comment type="caution">
    <text evidence="17">The sequence shown here is derived from an EMBL/GenBank/DDBJ whole genome shotgun (WGS) entry which is preliminary data.</text>
</comment>
<comment type="similarity">
    <text evidence="12">Belongs to the glycosyl hydrolase 16 family. CRH1 subfamily.</text>
</comment>
<feature type="transmembrane region" description="Helical" evidence="14">
    <location>
        <begin position="304"/>
        <end position="326"/>
    </location>
</feature>
<feature type="compositionally biased region" description="Gly residues" evidence="13">
    <location>
        <begin position="566"/>
        <end position="592"/>
    </location>
</feature>
<dbReference type="CDD" id="cd02183">
    <property type="entry name" value="GH16_fungal_CRH1_transglycosylase"/>
    <property type="match status" value="1"/>
</dbReference>
<dbReference type="InterPro" id="IPR050546">
    <property type="entry name" value="Glycosyl_Hydrlase_16"/>
</dbReference>
<feature type="region of interest" description="Disordered" evidence="13">
    <location>
        <begin position="382"/>
        <end position="402"/>
    </location>
</feature>
<dbReference type="GO" id="GO:0005975">
    <property type="term" value="P:carbohydrate metabolic process"/>
    <property type="evidence" value="ECO:0007669"/>
    <property type="project" value="InterPro"/>
</dbReference>
<evidence type="ECO:0000256" key="8">
    <source>
        <dbReference type="ARBA" id="ARBA00023136"/>
    </source>
</evidence>
<gene>
    <name evidence="17" type="ORF">C7999DRAFT_41064</name>
</gene>
<protein>
    <recommendedName>
        <fullName evidence="3">chitinase</fullName>
        <ecNumber evidence="3">3.2.1.14</ecNumber>
    </recommendedName>
</protein>
<keyword evidence="14" id="KW-1133">Transmembrane helix</keyword>
<dbReference type="GO" id="GO:0009277">
    <property type="term" value="C:fungal-type cell wall"/>
    <property type="evidence" value="ECO:0007669"/>
    <property type="project" value="TreeGrafter"/>
</dbReference>
<keyword evidence="10" id="KW-0326">Glycosidase</keyword>
<evidence type="ECO:0000256" key="10">
    <source>
        <dbReference type="ARBA" id="ARBA00023295"/>
    </source>
</evidence>
<dbReference type="Gene3D" id="2.60.120.200">
    <property type="match status" value="1"/>
</dbReference>
<evidence type="ECO:0000313" key="17">
    <source>
        <dbReference type="EMBL" id="KAK4247632.1"/>
    </source>
</evidence>
<keyword evidence="18" id="KW-1185">Reference proteome</keyword>
<evidence type="ECO:0000256" key="4">
    <source>
        <dbReference type="ARBA" id="ARBA00022676"/>
    </source>
</evidence>
<evidence type="ECO:0000256" key="15">
    <source>
        <dbReference type="SAM" id="SignalP"/>
    </source>
</evidence>
<keyword evidence="6 15" id="KW-0732">Signal</keyword>
<keyword evidence="8 14" id="KW-0472">Membrane</keyword>
<evidence type="ECO:0000256" key="3">
    <source>
        <dbReference type="ARBA" id="ARBA00012729"/>
    </source>
</evidence>
<keyword evidence="14" id="KW-0812">Transmembrane</keyword>
<evidence type="ECO:0000256" key="5">
    <source>
        <dbReference type="ARBA" id="ARBA00022679"/>
    </source>
</evidence>
<dbReference type="InterPro" id="IPR000757">
    <property type="entry name" value="Beta-glucanase-like"/>
</dbReference>
<keyword evidence="4" id="KW-0328">Glycosyltransferase</keyword>
<evidence type="ECO:0000256" key="13">
    <source>
        <dbReference type="SAM" id="MobiDB-lite"/>
    </source>
</evidence>
<dbReference type="PANTHER" id="PTHR10963">
    <property type="entry name" value="GLYCOSYL HYDROLASE-RELATED"/>
    <property type="match status" value="1"/>
</dbReference>
<evidence type="ECO:0000256" key="9">
    <source>
        <dbReference type="ARBA" id="ARBA00023180"/>
    </source>
</evidence>
<comment type="subcellular location">
    <subcellularLocation>
        <location evidence="2">Membrane</location>
    </subcellularLocation>
</comment>
<evidence type="ECO:0000256" key="11">
    <source>
        <dbReference type="ARBA" id="ARBA00023316"/>
    </source>
</evidence>
<evidence type="ECO:0000256" key="14">
    <source>
        <dbReference type="SAM" id="Phobius"/>
    </source>
</evidence>
<dbReference type="Pfam" id="PF00722">
    <property type="entry name" value="Glyco_hydro_16"/>
    <property type="match status" value="1"/>
</dbReference>
<dbReference type="PANTHER" id="PTHR10963:SF27">
    <property type="entry name" value="GLYCOSIDASE-RELATED"/>
    <property type="match status" value="1"/>
</dbReference>
<evidence type="ECO:0000259" key="16">
    <source>
        <dbReference type="PROSITE" id="PS51762"/>
    </source>
</evidence>
<reference evidence="17" key="2">
    <citation type="submission" date="2023-05" db="EMBL/GenBank/DDBJ databases">
        <authorList>
            <consortium name="Lawrence Berkeley National Laboratory"/>
            <person name="Steindorff A."/>
            <person name="Hensen N."/>
            <person name="Bonometti L."/>
            <person name="Westerberg I."/>
            <person name="Brannstrom I.O."/>
            <person name="Guillou S."/>
            <person name="Cros-Aarteil S."/>
            <person name="Calhoun S."/>
            <person name="Haridas S."/>
            <person name="Kuo A."/>
            <person name="Mondo S."/>
            <person name="Pangilinan J."/>
            <person name="Riley R."/>
            <person name="Labutti K."/>
            <person name="Andreopoulos B."/>
            <person name="Lipzen A."/>
            <person name="Chen C."/>
            <person name="Yanf M."/>
            <person name="Daum C."/>
            <person name="Ng V."/>
            <person name="Clum A."/>
            <person name="Ohm R."/>
            <person name="Martin F."/>
            <person name="Silar P."/>
            <person name="Natvig D."/>
            <person name="Lalanne C."/>
            <person name="Gautier V."/>
            <person name="Ament-Velasquez S.L."/>
            <person name="Kruys A."/>
            <person name="Hutchinson M.I."/>
            <person name="Powell A.J."/>
            <person name="Barry K."/>
            <person name="Miller A.N."/>
            <person name="Grigoriev I.V."/>
            <person name="Debuchy R."/>
            <person name="Gladieux P."/>
            <person name="Thoren M.H."/>
            <person name="Johannesson H."/>
        </authorList>
    </citation>
    <scope>NUCLEOTIDE SEQUENCE</scope>
    <source>
        <strain evidence="17">CBS 359.72</strain>
    </source>
</reference>
<dbReference type="GO" id="GO:0031505">
    <property type="term" value="P:fungal-type cell wall organization"/>
    <property type="evidence" value="ECO:0007669"/>
    <property type="project" value="TreeGrafter"/>
</dbReference>
<feature type="compositionally biased region" description="Gly residues" evidence="13">
    <location>
        <begin position="459"/>
        <end position="468"/>
    </location>
</feature>